<feature type="signal peptide" evidence="3">
    <location>
        <begin position="1"/>
        <end position="15"/>
    </location>
</feature>
<dbReference type="GO" id="GO:0005886">
    <property type="term" value="C:plasma membrane"/>
    <property type="evidence" value="ECO:0007669"/>
    <property type="project" value="TreeGrafter"/>
</dbReference>
<dbReference type="InterPro" id="IPR053207">
    <property type="entry name" value="Non-NMDA_GluR_Accessory"/>
</dbReference>
<dbReference type="Gene3D" id="4.10.400.10">
    <property type="entry name" value="Low-density Lipoprotein Receptor"/>
    <property type="match status" value="1"/>
</dbReference>
<feature type="domain" description="CUB" evidence="4">
    <location>
        <begin position="62"/>
        <end position="173"/>
    </location>
</feature>
<dbReference type="InterPro" id="IPR002172">
    <property type="entry name" value="LDrepeatLR_classA_rpt"/>
</dbReference>
<dbReference type="SMART" id="SM00192">
    <property type="entry name" value="LDLa"/>
    <property type="match status" value="1"/>
</dbReference>
<feature type="chain" id="PRO_5042954177" description="CUB domain-containing protein" evidence="3">
    <location>
        <begin position="16"/>
        <end position="173"/>
    </location>
</feature>
<evidence type="ECO:0000256" key="3">
    <source>
        <dbReference type="SAM" id="SignalP"/>
    </source>
</evidence>
<dbReference type="InterPro" id="IPR000859">
    <property type="entry name" value="CUB_dom"/>
</dbReference>
<keyword evidence="6" id="KW-1185">Reference proteome</keyword>
<evidence type="ECO:0000256" key="1">
    <source>
        <dbReference type="ARBA" id="ARBA00023157"/>
    </source>
</evidence>
<gene>
    <name evidence="5" type="ORF">RN001_013657</name>
</gene>
<dbReference type="PROSITE" id="PS01209">
    <property type="entry name" value="LDLRA_1"/>
    <property type="match status" value="1"/>
</dbReference>
<dbReference type="EMBL" id="JARPUR010000006">
    <property type="protein sequence ID" value="KAK4874297.1"/>
    <property type="molecule type" value="Genomic_DNA"/>
</dbReference>
<feature type="disulfide bond" evidence="2">
    <location>
        <begin position="31"/>
        <end position="49"/>
    </location>
</feature>
<evidence type="ECO:0000256" key="2">
    <source>
        <dbReference type="PROSITE-ProRule" id="PRU00124"/>
    </source>
</evidence>
<dbReference type="PANTHER" id="PTHR47537">
    <property type="entry name" value="CUBILIN"/>
    <property type="match status" value="1"/>
</dbReference>
<keyword evidence="3" id="KW-0732">Signal</keyword>
<proteinExistence type="predicted"/>
<comment type="caution">
    <text evidence="5">The sequence shown here is derived from an EMBL/GenBank/DDBJ whole genome shotgun (WGS) entry which is preliminary data.</text>
</comment>
<dbReference type="CDD" id="cd00112">
    <property type="entry name" value="LDLa"/>
    <property type="match status" value="1"/>
</dbReference>
<dbReference type="PANTHER" id="PTHR47537:SF3">
    <property type="entry name" value="CUB DOMAIN-CONTAINING PROTEIN"/>
    <property type="match status" value="1"/>
</dbReference>
<sequence length="173" mass="19346">MIALKLFMVIAHIFAVQHFVTSTCRRSEFSCLDHQCIGLDRYCNGIEDCQDRSDEPSNCTPCNLTYYGDVGYTYELEVKRPHDNQIPFLCFLNFTAGGGSLGDLVQLTFESFAVGTFESFTSDGCPDGYVSVRELGRPNSAGKWCGSAWGYTVYYSETASVNLTLHLERLPQQ</sequence>
<dbReference type="Pfam" id="PF00057">
    <property type="entry name" value="Ldl_recept_a"/>
    <property type="match status" value="1"/>
</dbReference>
<accession>A0AAN7PS12</accession>
<dbReference type="InterPro" id="IPR023415">
    <property type="entry name" value="LDLR_class-A_CS"/>
</dbReference>
<comment type="caution">
    <text evidence="2">Lacks conserved residue(s) required for the propagation of feature annotation.</text>
</comment>
<dbReference type="PROSITE" id="PS01180">
    <property type="entry name" value="CUB"/>
    <property type="match status" value="1"/>
</dbReference>
<feature type="non-terminal residue" evidence="5">
    <location>
        <position position="173"/>
    </location>
</feature>
<dbReference type="SUPFAM" id="SSF57424">
    <property type="entry name" value="LDL receptor-like module"/>
    <property type="match status" value="1"/>
</dbReference>
<evidence type="ECO:0000313" key="5">
    <source>
        <dbReference type="EMBL" id="KAK4874297.1"/>
    </source>
</evidence>
<dbReference type="Proteomes" id="UP001353858">
    <property type="component" value="Unassembled WGS sequence"/>
</dbReference>
<evidence type="ECO:0000259" key="4">
    <source>
        <dbReference type="PROSITE" id="PS01180"/>
    </source>
</evidence>
<name>A0AAN7PS12_9COLE</name>
<dbReference type="PROSITE" id="PS50068">
    <property type="entry name" value="LDLRA_2"/>
    <property type="match status" value="1"/>
</dbReference>
<protein>
    <recommendedName>
        <fullName evidence="4">CUB domain-containing protein</fullName>
    </recommendedName>
</protein>
<keyword evidence="1 2" id="KW-1015">Disulfide bond</keyword>
<dbReference type="AlphaFoldDB" id="A0AAN7PS12"/>
<evidence type="ECO:0000313" key="6">
    <source>
        <dbReference type="Proteomes" id="UP001353858"/>
    </source>
</evidence>
<reference evidence="6" key="1">
    <citation type="submission" date="2023-01" db="EMBL/GenBank/DDBJ databases">
        <title>Key to firefly adult light organ development and bioluminescence: homeobox transcription factors regulate luciferase expression and transportation to peroxisome.</title>
        <authorList>
            <person name="Fu X."/>
        </authorList>
    </citation>
    <scope>NUCLEOTIDE SEQUENCE [LARGE SCALE GENOMIC DNA]</scope>
</reference>
<organism evidence="5 6">
    <name type="scientific">Aquatica leii</name>
    <dbReference type="NCBI Taxonomy" id="1421715"/>
    <lineage>
        <taxon>Eukaryota</taxon>
        <taxon>Metazoa</taxon>
        <taxon>Ecdysozoa</taxon>
        <taxon>Arthropoda</taxon>
        <taxon>Hexapoda</taxon>
        <taxon>Insecta</taxon>
        <taxon>Pterygota</taxon>
        <taxon>Neoptera</taxon>
        <taxon>Endopterygota</taxon>
        <taxon>Coleoptera</taxon>
        <taxon>Polyphaga</taxon>
        <taxon>Elateriformia</taxon>
        <taxon>Elateroidea</taxon>
        <taxon>Lampyridae</taxon>
        <taxon>Luciolinae</taxon>
        <taxon>Aquatica</taxon>
    </lineage>
</organism>
<dbReference type="InterPro" id="IPR036055">
    <property type="entry name" value="LDL_receptor-like_sf"/>
</dbReference>
<feature type="disulfide bond" evidence="2">
    <location>
        <begin position="24"/>
        <end position="36"/>
    </location>
</feature>